<protein>
    <submittedName>
        <fullName evidence="2">Uncharacterized protein</fullName>
    </submittedName>
</protein>
<reference evidence="2" key="1">
    <citation type="submission" date="2021-10" db="EMBL/GenBank/DDBJ databases">
        <title>Tropical sea cucumber genome reveals ecological adaptation and Cuvierian tubules defense mechanism.</title>
        <authorList>
            <person name="Chen T."/>
        </authorList>
    </citation>
    <scope>NUCLEOTIDE SEQUENCE</scope>
    <source>
        <strain evidence="2">Nanhai2018</strain>
        <tissue evidence="2">Muscle</tissue>
    </source>
</reference>
<keyword evidence="3" id="KW-1185">Reference proteome</keyword>
<dbReference type="Proteomes" id="UP001152320">
    <property type="component" value="Chromosome 19"/>
</dbReference>
<name>A0A9Q0YLZ8_HOLLE</name>
<feature type="compositionally biased region" description="Basic and acidic residues" evidence="1">
    <location>
        <begin position="48"/>
        <end position="61"/>
    </location>
</feature>
<accession>A0A9Q0YLZ8</accession>
<comment type="caution">
    <text evidence="2">The sequence shown here is derived from an EMBL/GenBank/DDBJ whole genome shotgun (WGS) entry which is preliminary data.</text>
</comment>
<gene>
    <name evidence="2" type="ORF">HOLleu_36478</name>
</gene>
<evidence type="ECO:0000256" key="1">
    <source>
        <dbReference type="SAM" id="MobiDB-lite"/>
    </source>
</evidence>
<proteinExistence type="predicted"/>
<dbReference type="EMBL" id="JAIZAY010000019">
    <property type="protein sequence ID" value="KAJ8023906.1"/>
    <property type="molecule type" value="Genomic_DNA"/>
</dbReference>
<dbReference type="AlphaFoldDB" id="A0A9Q0YLZ8"/>
<evidence type="ECO:0000313" key="2">
    <source>
        <dbReference type="EMBL" id="KAJ8023906.1"/>
    </source>
</evidence>
<feature type="region of interest" description="Disordered" evidence="1">
    <location>
        <begin position="48"/>
        <end position="69"/>
    </location>
</feature>
<organism evidence="2 3">
    <name type="scientific">Holothuria leucospilota</name>
    <name type="common">Black long sea cucumber</name>
    <name type="synonym">Mertensiothuria leucospilota</name>
    <dbReference type="NCBI Taxonomy" id="206669"/>
    <lineage>
        <taxon>Eukaryota</taxon>
        <taxon>Metazoa</taxon>
        <taxon>Echinodermata</taxon>
        <taxon>Eleutherozoa</taxon>
        <taxon>Echinozoa</taxon>
        <taxon>Holothuroidea</taxon>
        <taxon>Aspidochirotacea</taxon>
        <taxon>Aspidochirotida</taxon>
        <taxon>Holothuriidae</taxon>
        <taxon>Holothuria</taxon>
    </lineage>
</organism>
<sequence>MLDSLIGHIIGNTANENNLQEVINDYFVSLGNNSDISDDLDIDELSNNEHDIAFNDDSVKEEVDDGDEN</sequence>
<evidence type="ECO:0000313" key="3">
    <source>
        <dbReference type="Proteomes" id="UP001152320"/>
    </source>
</evidence>